<keyword evidence="1" id="KW-0812">Transmembrane</keyword>
<gene>
    <name evidence="2" type="ORF">A2765_03675</name>
</gene>
<sequence>MFTYYRFSRLRILLAIACAFCAVFAPWWATLIFAILLNLRFRAWEVILIGLFMDLYWMPFSVSFFSFDSLPLATIVAVVLVFGFEPLRRQLLVGPEIL</sequence>
<keyword evidence="1" id="KW-0472">Membrane</keyword>
<reference evidence="2 3" key="1">
    <citation type="journal article" date="2016" name="Nat. Commun.">
        <title>Thousands of microbial genomes shed light on interconnected biogeochemical processes in an aquifer system.</title>
        <authorList>
            <person name="Anantharaman K."/>
            <person name="Brown C.T."/>
            <person name="Hug L.A."/>
            <person name="Sharon I."/>
            <person name="Castelle C.J."/>
            <person name="Probst A.J."/>
            <person name="Thomas B.C."/>
            <person name="Singh A."/>
            <person name="Wilkins M.J."/>
            <person name="Karaoz U."/>
            <person name="Brodie E.L."/>
            <person name="Williams K.H."/>
            <person name="Hubbard S.S."/>
            <person name="Banfield J.F."/>
        </authorList>
    </citation>
    <scope>NUCLEOTIDE SEQUENCE [LARGE SCALE GENOMIC DNA]</scope>
</reference>
<organism evidence="2 3">
    <name type="scientific">Candidatus Kaiserbacteria bacterium RIFCSPHIGHO2_01_FULL_56_24</name>
    <dbReference type="NCBI Taxonomy" id="1798487"/>
    <lineage>
        <taxon>Bacteria</taxon>
        <taxon>Candidatus Kaiseribacteriota</taxon>
    </lineage>
</organism>
<accession>A0A1F6DH58</accession>
<evidence type="ECO:0000313" key="3">
    <source>
        <dbReference type="Proteomes" id="UP000176377"/>
    </source>
</evidence>
<feature type="transmembrane region" description="Helical" evidence="1">
    <location>
        <begin position="12"/>
        <end position="36"/>
    </location>
</feature>
<protein>
    <submittedName>
        <fullName evidence="2">Uncharacterized protein</fullName>
    </submittedName>
</protein>
<proteinExistence type="predicted"/>
<name>A0A1F6DH58_9BACT</name>
<evidence type="ECO:0000256" key="1">
    <source>
        <dbReference type="SAM" id="Phobius"/>
    </source>
</evidence>
<evidence type="ECO:0000313" key="2">
    <source>
        <dbReference type="EMBL" id="OGG60650.1"/>
    </source>
</evidence>
<dbReference type="AlphaFoldDB" id="A0A1F6DH58"/>
<feature type="transmembrane region" description="Helical" evidence="1">
    <location>
        <begin position="56"/>
        <end position="82"/>
    </location>
</feature>
<comment type="caution">
    <text evidence="2">The sequence shown here is derived from an EMBL/GenBank/DDBJ whole genome shotgun (WGS) entry which is preliminary data.</text>
</comment>
<keyword evidence="1" id="KW-1133">Transmembrane helix</keyword>
<dbReference type="EMBL" id="MFLA01000004">
    <property type="protein sequence ID" value="OGG60650.1"/>
    <property type="molecule type" value="Genomic_DNA"/>
</dbReference>
<dbReference type="Proteomes" id="UP000176377">
    <property type="component" value="Unassembled WGS sequence"/>
</dbReference>